<dbReference type="Pfam" id="PF02585">
    <property type="entry name" value="PIG-L"/>
    <property type="match status" value="1"/>
</dbReference>
<reference evidence="1" key="1">
    <citation type="submission" date="2016-01" db="EMBL/GenBank/DDBJ databases">
        <authorList>
            <person name="Mcilroy J.S."/>
            <person name="Karst M S."/>
            <person name="Albertsen M."/>
        </authorList>
    </citation>
    <scope>NUCLEOTIDE SEQUENCE</scope>
    <source>
        <strain evidence="1">Cfx-K</strain>
    </source>
</reference>
<dbReference type="OrthoDB" id="116799at2"/>
<dbReference type="Gene3D" id="3.40.50.10320">
    <property type="entry name" value="LmbE-like"/>
    <property type="match status" value="1"/>
</dbReference>
<protein>
    <recommendedName>
        <fullName evidence="3">LmbE family protein</fullName>
    </recommendedName>
</protein>
<name>A0A160T4U6_9CHLR</name>
<dbReference type="Proteomes" id="UP000215027">
    <property type="component" value="Chromosome I"/>
</dbReference>
<dbReference type="KEGG" id="pbf:CFX0092_A2581"/>
<evidence type="ECO:0000313" key="1">
    <source>
        <dbReference type="EMBL" id="CUS04459.2"/>
    </source>
</evidence>
<dbReference type="InterPro" id="IPR003737">
    <property type="entry name" value="GlcNAc_PI_deacetylase-related"/>
</dbReference>
<dbReference type="SUPFAM" id="SSF102588">
    <property type="entry name" value="LmbE-like"/>
    <property type="match status" value="1"/>
</dbReference>
<proteinExistence type="predicted"/>
<organism evidence="1 2">
    <name type="scientific">Candidatus Promineifilum breve</name>
    <dbReference type="NCBI Taxonomy" id="1806508"/>
    <lineage>
        <taxon>Bacteria</taxon>
        <taxon>Bacillati</taxon>
        <taxon>Chloroflexota</taxon>
        <taxon>Ardenticatenia</taxon>
        <taxon>Candidatus Promineifilales</taxon>
        <taxon>Candidatus Promineifilaceae</taxon>
        <taxon>Candidatus Promineifilum</taxon>
    </lineage>
</organism>
<gene>
    <name evidence="1" type="ORF">CFX0092_A2581</name>
</gene>
<dbReference type="AlphaFoldDB" id="A0A160T4U6"/>
<evidence type="ECO:0008006" key="3">
    <source>
        <dbReference type="Google" id="ProtNLM"/>
    </source>
</evidence>
<accession>A0A160T4U6</accession>
<evidence type="ECO:0000313" key="2">
    <source>
        <dbReference type="Proteomes" id="UP000215027"/>
    </source>
</evidence>
<dbReference type="EMBL" id="LN890655">
    <property type="protein sequence ID" value="CUS04459.2"/>
    <property type="molecule type" value="Genomic_DNA"/>
</dbReference>
<sequence length="280" mass="30084">MKDYYTHLYLSPHFDDAALSCGGQIFRHTAGDDSVLVVTVATAEPPPGPHSETVASLHRRWADSLGGETPASIVAERQAEDVAAFAVLGADVLHLPFLDCIYRCDEDGAPLYPGPTDMFGATNPTDAADEALIAALAGLPRAGRVYLPLGVGGHVDHALTRRAGERAFAEVTYYEDYPYTMKPGALDVVLPPAGRGNWQAETVWLTETALAAKTESVSAYRSQLSSFFAGPDDLAAKLREEGRRVLADAQAAGEAAPAWAIGGERLWRRRASFTLHSFEQ</sequence>
<dbReference type="InterPro" id="IPR024078">
    <property type="entry name" value="LmbE-like_dom_sf"/>
</dbReference>
<dbReference type="RefSeq" id="WP_095043789.1">
    <property type="nucleotide sequence ID" value="NZ_LN890655.1"/>
</dbReference>
<keyword evidence="2" id="KW-1185">Reference proteome</keyword>